<dbReference type="InterPro" id="IPR052519">
    <property type="entry name" value="Euk-type_GlcNAc_Kinase"/>
</dbReference>
<evidence type="ECO:0000313" key="3">
    <source>
        <dbReference type="Proteomes" id="UP001501666"/>
    </source>
</evidence>
<dbReference type="InterPro" id="IPR002731">
    <property type="entry name" value="ATPase_BadF"/>
</dbReference>
<comment type="caution">
    <text evidence="2">The sequence shown here is derived from an EMBL/GenBank/DDBJ whole genome shotgun (WGS) entry which is preliminary data.</text>
</comment>
<dbReference type="RefSeq" id="WP_346155097.1">
    <property type="nucleotide sequence ID" value="NZ_BAAATE010000039.1"/>
</dbReference>
<evidence type="ECO:0000259" key="1">
    <source>
        <dbReference type="Pfam" id="PF01869"/>
    </source>
</evidence>
<dbReference type="SUPFAM" id="SSF53067">
    <property type="entry name" value="Actin-like ATPase domain"/>
    <property type="match status" value="2"/>
</dbReference>
<organism evidence="2 3">
    <name type="scientific">Nonomuraea recticatena</name>
    <dbReference type="NCBI Taxonomy" id="46178"/>
    <lineage>
        <taxon>Bacteria</taxon>
        <taxon>Bacillati</taxon>
        <taxon>Actinomycetota</taxon>
        <taxon>Actinomycetes</taxon>
        <taxon>Streptosporangiales</taxon>
        <taxon>Streptosporangiaceae</taxon>
        <taxon>Nonomuraea</taxon>
    </lineage>
</organism>
<feature type="domain" description="ATPase BadF/BadG/BcrA/BcrD type" evidence="1">
    <location>
        <begin position="5"/>
        <end position="260"/>
    </location>
</feature>
<gene>
    <name evidence="2" type="ORF">GCM10010412_086990</name>
</gene>
<protein>
    <submittedName>
        <fullName evidence="2">BadF/BadG/BcrA/BcrD ATPase family protein</fullName>
    </submittedName>
</protein>
<dbReference type="InterPro" id="IPR043129">
    <property type="entry name" value="ATPase_NBD"/>
</dbReference>
<dbReference type="EMBL" id="BAAATE010000039">
    <property type="protein sequence ID" value="GAA2694684.1"/>
    <property type="molecule type" value="Genomic_DNA"/>
</dbReference>
<dbReference type="Gene3D" id="3.30.420.40">
    <property type="match status" value="2"/>
</dbReference>
<evidence type="ECO:0000313" key="2">
    <source>
        <dbReference type="EMBL" id="GAA2694684.1"/>
    </source>
</evidence>
<name>A0ABN3T5T1_9ACTN</name>
<keyword evidence="3" id="KW-1185">Reference proteome</keyword>
<sequence>MLFAGVDAGGTSTRVAVHTASGARVGYGTAGGGNPSAHGPAAAGEAIAAALRQAIHGLPPDSVTASVAGVAGSDDGFAAVLRRVWAEQGLTHSPRLVSDVDVAYAAGTHAPSGTLLLAGTGAAAARFTAREIDGVADGLGWLLGDEGGGFWIGRAGVRAAVRELDRGSPGGPLVELVTRRFAVAGPPRRRADQIVRMAQADRMTLAASAPLVGQAAELGDPRAREIVREAAERLVASAVRVHRAGPVVLAGSVLTSEGPVRRAVLGLLEGQDPARCVVTARDAAGAASWLAALERLGEDAAVRAHPRFTCGPPAETLPAPHRLLAGADTLVRKEDAPAPFRRMPFRARPGQP</sequence>
<dbReference type="Pfam" id="PF01869">
    <property type="entry name" value="BcrAD_BadFG"/>
    <property type="match status" value="1"/>
</dbReference>
<dbReference type="PANTHER" id="PTHR43190">
    <property type="entry name" value="N-ACETYL-D-GLUCOSAMINE KINASE"/>
    <property type="match status" value="1"/>
</dbReference>
<dbReference type="PANTHER" id="PTHR43190:SF3">
    <property type="entry name" value="N-ACETYL-D-GLUCOSAMINE KINASE"/>
    <property type="match status" value="1"/>
</dbReference>
<dbReference type="Proteomes" id="UP001501666">
    <property type="component" value="Unassembled WGS sequence"/>
</dbReference>
<accession>A0ABN3T5T1</accession>
<proteinExistence type="predicted"/>
<reference evidence="2 3" key="1">
    <citation type="journal article" date="2019" name="Int. J. Syst. Evol. Microbiol.">
        <title>The Global Catalogue of Microorganisms (GCM) 10K type strain sequencing project: providing services to taxonomists for standard genome sequencing and annotation.</title>
        <authorList>
            <consortium name="The Broad Institute Genomics Platform"/>
            <consortium name="The Broad Institute Genome Sequencing Center for Infectious Disease"/>
            <person name="Wu L."/>
            <person name="Ma J."/>
        </authorList>
    </citation>
    <scope>NUCLEOTIDE SEQUENCE [LARGE SCALE GENOMIC DNA]</scope>
    <source>
        <strain evidence="2 3">JCM 6835</strain>
    </source>
</reference>